<dbReference type="SUPFAM" id="SSF46785">
    <property type="entry name" value="Winged helix' DNA-binding domain"/>
    <property type="match status" value="1"/>
</dbReference>
<evidence type="ECO:0000259" key="1">
    <source>
        <dbReference type="PROSITE" id="PS50995"/>
    </source>
</evidence>
<organism evidence="2 3">
    <name type="scientific">Treponema saccharophilum DSM 2985</name>
    <dbReference type="NCBI Taxonomy" id="907348"/>
    <lineage>
        <taxon>Bacteria</taxon>
        <taxon>Pseudomonadati</taxon>
        <taxon>Spirochaetota</taxon>
        <taxon>Spirochaetia</taxon>
        <taxon>Spirochaetales</taxon>
        <taxon>Treponemataceae</taxon>
        <taxon>Treponema</taxon>
    </lineage>
</organism>
<dbReference type="Proteomes" id="UP000003571">
    <property type="component" value="Unassembled WGS sequence"/>
</dbReference>
<evidence type="ECO:0000313" key="2">
    <source>
        <dbReference type="EMBL" id="EIC01073.1"/>
    </source>
</evidence>
<dbReference type="AlphaFoldDB" id="H7EN09"/>
<name>H7EN09_9SPIR</name>
<dbReference type="PROSITE" id="PS50995">
    <property type="entry name" value="HTH_MARR_2"/>
    <property type="match status" value="1"/>
</dbReference>
<dbReference type="InterPro" id="IPR039422">
    <property type="entry name" value="MarR/SlyA-like"/>
</dbReference>
<sequence>MEYSVSSVLSLISRIHSQSQNFLHKKMAENGLPDLATSHGFILFCLSKGALSFSELTEKINRDKSTTTALVKKLENLGLVEIHVCASDSRRKFVSLTEKGRAYNETTSALSQELLATAYRGLADEDVRTLLSLLVRLSQNISDDRDFP</sequence>
<dbReference type="PRINTS" id="PR00598">
    <property type="entry name" value="HTHMARR"/>
</dbReference>
<dbReference type="InterPro" id="IPR000835">
    <property type="entry name" value="HTH_MarR-typ"/>
</dbReference>
<dbReference type="Gene3D" id="1.10.10.10">
    <property type="entry name" value="Winged helix-like DNA-binding domain superfamily/Winged helix DNA-binding domain"/>
    <property type="match status" value="1"/>
</dbReference>
<reference evidence="2 3" key="1">
    <citation type="submission" date="2011-09" db="EMBL/GenBank/DDBJ databases">
        <title>The draft genome of Treponema saccharophilum DSM 2985.</title>
        <authorList>
            <consortium name="US DOE Joint Genome Institute (JGI-PGF)"/>
            <person name="Lucas S."/>
            <person name="Copeland A."/>
            <person name="Lapidus A."/>
            <person name="Glavina del Rio T."/>
            <person name="Dalin E."/>
            <person name="Tice H."/>
            <person name="Bruce D."/>
            <person name="Goodwin L."/>
            <person name="Pitluck S."/>
            <person name="Peters L."/>
            <person name="Kyrpides N."/>
            <person name="Mavromatis K."/>
            <person name="Ivanova N."/>
            <person name="Markowitz V."/>
            <person name="Cheng J.-F."/>
            <person name="Hugenholtz P."/>
            <person name="Woyke T."/>
            <person name="Wu D."/>
            <person name="Gronow S."/>
            <person name="Wellnitz S."/>
            <person name="Brambilla E."/>
            <person name="Klenk H.-P."/>
            <person name="Eisen J.A."/>
        </authorList>
    </citation>
    <scope>NUCLEOTIDE SEQUENCE [LARGE SCALE GENOMIC DNA]</scope>
    <source>
        <strain evidence="2 3">DSM 2985</strain>
    </source>
</reference>
<accession>H7EN09</accession>
<dbReference type="EMBL" id="AGRW01000052">
    <property type="protein sequence ID" value="EIC01073.1"/>
    <property type="molecule type" value="Genomic_DNA"/>
</dbReference>
<protein>
    <submittedName>
        <fullName evidence="2">Transcriptional regulator, MarR family</fullName>
    </submittedName>
</protein>
<dbReference type="PATRIC" id="fig|907348.3.peg.2320"/>
<dbReference type="Pfam" id="PF13463">
    <property type="entry name" value="HTH_27"/>
    <property type="match status" value="1"/>
</dbReference>
<dbReference type="GO" id="GO:0006950">
    <property type="term" value="P:response to stress"/>
    <property type="evidence" value="ECO:0007669"/>
    <property type="project" value="TreeGrafter"/>
</dbReference>
<gene>
    <name evidence="2" type="ORF">TresaDRAFT_0898</name>
</gene>
<dbReference type="OrthoDB" id="9799663at2"/>
<dbReference type="PANTHER" id="PTHR33164:SF57">
    <property type="entry name" value="MARR-FAMILY TRANSCRIPTIONAL REGULATOR"/>
    <property type="match status" value="1"/>
</dbReference>
<dbReference type="InterPro" id="IPR036388">
    <property type="entry name" value="WH-like_DNA-bd_sf"/>
</dbReference>
<keyword evidence="3" id="KW-1185">Reference proteome</keyword>
<dbReference type="CDD" id="cd00090">
    <property type="entry name" value="HTH_ARSR"/>
    <property type="match status" value="1"/>
</dbReference>
<comment type="caution">
    <text evidence="2">The sequence shown here is derived from an EMBL/GenBank/DDBJ whole genome shotgun (WGS) entry which is preliminary data.</text>
</comment>
<dbReference type="InterPro" id="IPR036390">
    <property type="entry name" value="WH_DNA-bd_sf"/>
</dbReference>
<proteinExistence type="predicted"/>
<dbReference type="eggNOG" id="COG1846">
    <property type="taxonomic scope" value="Bacteria"/>
</dbReference>
<dbReference type="SMART" id="SM00347">
    <property type="entry name" value="HTH_MARR"/>
    <property type="match status" value="1"/>
</dbReference>
<dbReference type="STRING" id="907348.TresaDRAFT_0898"/>
<dbReference type="RefSeq" id="WP_002705817.1">
    <property type="nucleotide sequence ID" value="NZ_AGRW01000052.1"/>
</dbReference>
<feature type="domain" description="HTH marR-type" evidence="1">
    <location>
        <begin position="2"/>
        <end position="139"/>
    </location>
</feature>
<dbReference type="GO" id="GO:0003700">
    <property type="term" value="F:DNA-binding transcription factor activity"/>
    <property type="evidence" value="ECO:0007669"/>
    <property type="project" value="InterPro"/>
</dbReference>
<dbReference type="PANTHER" id="PTHR33164">
    <property type="entry name" value="TRANSCRIPTIONAL REGULATOR, MARR FAMILY"/>
    <property type="match status" value="1"/>
</dbReference>
<dbReference type="InterPro" id="IPR011991">
    <property type="entry name" value="ArsR-like_HTH"/>
</dbReference>
<evidence type="ECO:0000313" key="3">
    <source>
        <dbReference type="Proteomes" id="UP000003571"/>
    </source>
</evidence>